<keyword evidence="3" id="KW-0808">Transferase</keyword>
<keyword evidence="4" id="KW-1185">Reference proteome</keyword>
<dbReference type="OrthoDB" id="4030632at2"/>
<comment type="caution">
    <text evidence="3">The sequence shown here is derived from an EMBL/GenBank/DDBJ whole genome shotgun (WGS) entry which is preliminary data.</text>
</comment>
<protein>
    <submittedName>
        <fullName evidence="3">Serine kinase</fullName>
    </submittedName>
</protein>
<evidence type="ECO:0000313" key="3">
    <source>
        <dbReference type="EMBL" id="PWA13025.1"/>
    </source>
</evidence>
<dbReference type="InterPro" id="IPR050249">
    <property type="entry name" value="Pseudomonas-type_ThrB"/>
</dbReference>
<organism evidence="3 4">
    <name type="scientific">Pueribacillus theae</name>
    <dbReference type="NCBI Taxonomy" id="2171751"/>
    <lineage>
        <taxon>Bacteria</taxon>
        <taxon>Bacillati</taxon>
        <taxon>Bacillota</taxon>
        <taxon>Bacilli</taxon>
        <taxon>Bacillales</taxon>
        <taxon>Bacillaceae</taxon>
        <taxon>Pueribacillus</taxon>
    </lineage>
</organism>
<dbReference type="AlphaFoldDB" id="A0A2U1K702"/>
<accession>A0A2U1K702</accession>
<dbReference type="Gene3D" id="1.10.510.10">
    <property type="entry name" value="Transferase(Phosphotransferase) domain 1"/>
    <property type="match status" value="1"/>
</dbReference>
<dbReference type="Pfam" id="PF01636">
    <property type="entry name" value="APH"/>
    <property type="match status" value="1"/>
</dbReference>
<dbReference type="EMBL" id="QCZG01000003">
    <property type="protein sequence ID" value="PWA13025.1"/>
    <property type="molecule type" value="Genomic_DNA"/>
</dbReference>
<dbReference type="RefSeq" id="WP_116553311.1">
    <property type="nucleotide sequence ID" value="NZ_QCZG01000003.1"/>
</dbReference>
<dbReference type="InterPro" id="IPR002575">
    <property type="entry name" value="Aminoglycoside_PTrfase"/>
</dbReference>
<dbReference type="Gene3D" id="1.20.1270.170">
    <property type="match status" value="1"/>
</dbReference>
<reference evidence="3 4" key="1">
    <citation type="submission" date="2018-04" db="EMBL/GenBank/DDBJ databases">
        <title>Camelliibacillus theae gen. nov., sp. nov., isolated from Pu'er tea.</title>
        <authorList>
            <person name="Niu L."/>
        </authorList>
    </citation>
    <scope>NUCLEOTIDE SEQUENCE [LARGE SCALE GENOMIC DNA]</scope>
    <source>
        <strain evidence="3 4">T8</strain>
    </source>
</reference>
<keyword evidence="3" id="KW-0418">Kinase</keyword>
<dbReference type="Gene3D" id="3.30.200.70">
    <property type="match status" value="1"/>
</dbReference>
<sequence length="343" mass="39834">MSMNGAEAWQAHVNKFNRVAAKAKESFSVLTSSTIKLLNYSENATYLATNEEKQEKYILRVCRPNYHTKSEIESEMAWIKSIHESSPIEVSLPIVGDNGEYIQKVKLEDGPQEYCCSLFTFLKGEAPDENKESELIRQFENLGEITAQLHEHSIKNHQTFSSFKRLTWDYETILGENPKWARWQDGLGMTPERKKLFQRVSETIKHRLDKFGKGPTRFGLIHGDLRLANLLVDGEHIKVIDFDDCGFGWYLFDLGTSLSFIEHKHYVPSLIDAWLKGYRKVRHLSKEEEQEIPTFIMMRRLMLISWVGSRENETTKELGSEYTIQTDPLAEKYLEDFEHSNVN</sequence>
<dbReference type="SUPFAM" id="SSF56112">
    <property type="entry name" value="Protein kinase-like (PK-like)"/>
    <property type="match status" value="1"/>
</dbReference>
<evidence type="ECO:0000313" key="4">
    <source>
        <dbReference type="Proteomes" id="UP000245998"/>
    </source>
</evidence>
<dbReference type="GO" id="GO:0004413">
    <property type="term" value="F:homoserine kinase activity"/>
    <property type="evidence" value="ECO:0007669"/>
    <property type="project" value="TreeGrafter"/>
</dbReference>
<evidence type="ECO:0000256" key="1">
    <source>
        <dbReference type="ARBA" id="ARBA00038240"/>
    </source>
</evidence>
<dbReference type="GO" id="GO:0009088">
    <property type="term" value="P:threonine biosynthetic process"/>
    <property type="evidence" value="ECO:0007669"/>
    <property type="project" value="TreeGrafter"/>
</dbReference>
<dbReference type="PANTHER" id="PTHR21064:SF6">
    <property type="entry name" value="AMINOGLYCOSIDE PHOSPHOTRANSFERASE DOMAIN-CONTAINING PROTEIN"/>
    <property type="match status" value="1"/>
</dbReference>
<feature type="domain" description="Aminoglycoside phosphotransferase" evidence="2">
    <location>
        <begin position="41"/>
        <end position="283"/>
    </location>
</feature>
<gene>
    <name evidence="3" type="ORF">DCC39_02520</name>
</gene>
<dbReference type="Proteomes" id="UP000245998">
    <property type="component" value="Unassembled WGS sequence"/>
</dbReference>
<dbReference type="InterPro" id="IPR011009">
    <property type="entry name" value="Kinase-like_dom_sf"/>
</dbReference>
<proteinExistence type="inferred from homology"/>
<comment type="similarity">
    <text evidence="1">Belongs to the pseudomonas-type ThrB family.</text>
</comment>
<name>A0A2U1K702_9BACI</name>
<dbReference type="PANTHER" id="PTHR21064">
    <property type="entry name" value="AMINOGLYCOSIDE PHOSPHOTRANSFERASE DOMAIN-CONTAINING PROTEIN-RELATED"/>
    <property type="match status" value="1"/>
</dbReference>
<evidence type="ECO:0000259" key="2">
    <source>
        <dbReference type="Pfam" id="PF01636"/>
    </source>
</evidence>